<accession>A0ABZ3IUR6</accession>
<keyword evidence="2" id="KW-1185">Reference proteome</keyword>
<dbReference type="RefSeq" id="WP_211289495.1">
    <property type="nucleotide sequence ID" value="NZ_CP155573.1"/>
</dbReference>
<organism evidence="1 2">
    <name type="scientific">Sporomusa silvacetica DSM 10669</name>
    <dbReference type="NCBI Taxonomy" id="1123289"/>
    <lineage>
        <taxon>Bacteria</taxon>
        <taxon>Bacillati</taxon>
        <taxon>Bacillota</taxon>
        <taxon>Negativicutes</taxon>
        <taxon>Selenomonadales</taxon>
        <taxon>Sporomusaceae</taxon>
        <taxon>Sporomusa</taxon>
    </lineage>
</organism>
<evidence type="ECO:0000313" key="1">
    <source>
        <dbReference type="EMBL" id="XFO69315.1"/>
    </source>
</evidence>
<name>A0ABZ3IUR6_9FIRM</name>
<sequence length="118" mass="13472">MNAQKANNTIEKVRQLQRKLYLAAKENSKRNAVYDKIYREDIVREAWKRVRPNGGAGGIDGIRIEAVEAYGVEKLLSEIQQTLMQGQYHPQPVKRVYIPKADGTKRPLGIPTIKDRIV</sequence>
<evidence type="ECO:0000313" key="2">
    <source>
        <dbReference type="Proteomes" id="UP000216752"/>
    </source>
</evidence>
<dbReference type="InterPro" id="IPR043502">
    <property type="entry name" value="DNA/RNA_pol_sf"/>
</dbReference>
<evidence type="ECO:0008006" key="3">
    <source>
        <dbReference type="Google" id="ProtNLM"/>
    </source>
</evidence>
<reference evidence="1" key="1">
    <citation type="submission" date="2024-05" db="EMBL/GenBank/DDBJ databases">
        <title>Isolation and characterization of Sporomusa carbonis sp. nov., a carboxydotrophic hydrogenogen in the genus of Sporomusa isolated from a charcoal burning pile.</title>
        <authorList>
            <person name="Boeer T."/>
            <person name="Rosenbaum F."/>
            <person name="Eysell L."/>
            <person name="Mueller V."/>
            <person name="Daniel R."/>
            <person name="Poehlein A."/>
        </authorList>
    </citation>
    <scope>NUCLEOTIDE SEQUENCE [LARGE SCALE GENOMIC DNA]</scope>
    <source>
        <strain evidence="1">DSM 10669</strain>
    </source>
</reference>
<dbReference type="Proteomes" id="UP000216752">
    <property type="component" value="Chromosome"/>
</dbReference>
<dbReference type="EMBL" id="CP155573">
    <property type="protein sequence ID" value="XFO69315.1"/>
    <property type="molecule type" value="Genomic_DNA"/>
</dbReference>
<gene>
    <name evidence="1" type="ORF">SPSIL_055470</name>
</gene>
<protein>
    <recommendedName>
        <fullName evidence="3">Group II intron-encoded protein LtrA</fullName>
    </recommendedName>
</protein>
<dbReference type="SUPFAM" id="SSF56672">
    <property type="entry name" value="DNA/RNA polymerases"/>
    <property type="match status" value="1"/>
</dbReference>
<proteinExistence type="predicted"/>